<keyword evidence="6 8" id="KW-0418">Kinase</keyword>
<dbReference type="NCBIfam" id="TIGR01027">
    <property type="entry name" value="proB"/>
    <property type="match status" value="1"/>
</dbReference>
<accession>A0A317E3Z0</accession>
<feature type="binding site" evidence="8">
    <location>
        <begin position="228"/>
        <end position="234"/>
    </location>
    <ligand>
        <name>ATP</name>
        <dbReference type="ChEBI" id="CHEBI:30616"/>
    </ligand>
</feature>
<dbReference type="SUPFAM" id="SSF88697">
    <property type="entry name" value="PUA domain-like"/>
    <property type="match status" value="1"/>
</dbReference>
<dbReference type="HAMAP" id="MF_00456">
    <property type="entry name" value="ProB"/>
    <property type="match status" value="1"/>
</dbReference>
<evidence type="ECO:0000256" key="7">
    <source>
        <dbReference type="ARBA" id="ARBA00022840"/>
    </source>
</evidence>
<dbReference type="CDD" id="cd04242">
    <property type="entry name" value="AAK_G5K_ProB"/>
    <property type="match status" value="1"/>
</dbReference>
<comment type="catalytic activity">
    <reaction evidence="8">
        <text>L-glutamate + ATP = L-glutamyl 5-phosphate + ADP</text>
        <dbReference type="Rhea" id="RHEA:14877"/>
        <dbReference type="ChEBI" id="CHEBI:29985"/>
        <dbReference type="ChEBI" id="CHEBI:30616"/>
        <dbReference type="ChEBI" id="CHEBI:58274"/>
        <dbReference type="ChEBI" id="CHEBI:456216"/>
        <dbReference type="EC" id="2.7.2.11"/>
    </reaction>
</comment>
<comment type="subcellular location">
    <subcellularLocation>
        <location evidence="8">Cytoplasm</location>
    </subcellularLocation>
</comment>
<feature type="binding site" evidence="8">
    <location>
        <position position="26"/>
    </location>
    <ligand>
        <name>ATP</name>
        <dbReference type="ChEBI" id="CHEBI:30616"/>
    </ligand>
</feature>
<dbReference type="InterPro" id="IPR041739">
    <property type="entry name" value="G5K_ProB"/>
</dbReference>
<dbReference type="CDD" id="cd21157">
    <property type="entry name" value="PUA_G5K"/>
    <property type="match status" value="1"/>
</dbReference>
<dbReference type="GO" id="GO:0003723">
    <property type="term" value="F:RNA binding"/>
    <property type="evidence" value="ECO:0007669"/>
    <property type="project" value="InterPro"/>
</dbReference>
<dbReference type="Gene3D" id="3.40.1160.10">
    <property type="entry name" value="Acetylglutamate kinase-like"/>
    <property type="match status" value="1"/>
</dbReference>
<sequence>MSIAEPNSESRSSAERLRAATRIVVKIGSALLVDQGSGKLRRQWLEGVAADIAAIKTRGQDTVIVSSGAIALGRRHLGLPKGPLPLEEKQAAAAVGQIRLTHAWQEVLGEHGLTTAQVLLTLDDTENRRRYLNGRSTMATLLKLGAVPVINENDTVATSEIRYGDNDRLAARVAELTSADCLVLLSDIDGLYTANPNTDATARRLDIVTGITPEIEAMAGEPVSGVGSGGMITKVEAGRIALAAGCSMVISAGHVERPISALEAGAPCTWFLADRSPRQARKMWIGGSLGPKGRLMVDAGAARALAQGKSLLPAGVRTVEGEFNRGDAVVVVGPDGRALGRGLIAYSSEDARAIAGHKSGEIETLLGYRGRDEMIHRDDLAIDG</sequence>
<feature type="binding site" evidence="8">
    <location>
        <position position="154"/>
    </location>
    <ligand>
        <name>substrate</name>
    </ligand>
</feature>
<dbReference type="GO" id="GO:0055129">
    <property type="term" value="P:L-proline biosynthetic process"/>
    <property type="evidence" value="ECO:0007669"/>
    <property type="project" value="UniProtKB-UniRule"/>
</dbReference>
<dbReference type="InterPro" id="IPR001057">
    <property type="entry name" value="Glu/AcGlu_kinase"/>
</dbReference>
<dbReference type="SUPFAM" id="SSF53633">
    <property type="entry name" value="Carbamate kinase-like"/>
    <property type="match status" value="1"/>
</dbReference>
<evidence type="ECO:0000256" key="6">
    <source>
        <dbReference type="ARBA" id="ARBA00022777"/>
    </source>
</evidence>
<dbReference type="EMBL" id="QGLF01000002">
    <property type="protein sequence ID" value="PWR21709.1"/>
    <property type="molecule type" value="Genomic_DNA"/>
</dbReference>
<proteinExistence type="inferred from homology"/>
<feature type="domain" description="PUA" evidence="9">
    <location>
        <begin position="293"/>
        <end position="375"/>
    </location>
</feature>
<comment type="pathway">
    <text evidence="8">Amino-acid biosynthesis; L-proline biosynthesis; L-glutamate 5-semialdehyde from L-glutamate: step 1/2.</text>
</comment>
<dbReference type="GO" id="GO:0004349">
    <property type="term" value="F:glutamate 5-kinase activity"/>
    <property type="evidence" value="ECO:0007669"/>
    <property type="project" value="UniProtKB-UniRule"/>
</dbReference>
<dbReference type="GO" id="GO:0005829">
    <property type="term" value="C:cytosol"/>
    <property type="evidence" value="ECO:0007669"/>
    <property type="project" value="TreeGrafter"/>
</dbReference>
<evidence type="ECO:0000256" key="2">
    <source>
        <dbReference type="ARBA" id="ARBA00022605"/>
    </source>
</evidence>
<dbReference type="OrthoDB" id="9804434at2"/>
<protein>
    <recommendedName>
        <fullName evidence="8">Glutamate 5-kinase</fullName>
        <ecNumber evidence="8">2.7.2.11</ecNumber>
    </recommendedName>
    <alternativeName>
        <fullName evidence="8">Gamma-glutamyl kinase</fullName>
        <shortName evidence="8">GK</shortName>
    </alternativeName>
</protein>
<dbReference type="InterPro" id="IPR019797">
    <property type="entry name" value="Glutamate_5-kinase_CS"/>
</dbReference>
<dbReference type="PANTHER" id="PTHR43654:SF1">
    <property type="entry name" value="ISOPENTENYL PHOSPHATE KINASE"/>
    <property type="match status" value="1"/>
</dbReference>
<dbReference type="RefSeq" id="WP_109920354.1">
    <property type="nucleotide sequence ID" value="NZ_QGLF01000002.1"/>
</dbReference>
<dbReference type="Proteomes" id="UP000246077">
    <property type="component" value="Unassembled WGS sequence"/>
</dbReference>
<dbReference type="EC" id="2.7.2.11" evidence="8"/>
<evidence type="ECO:0000256" key="8">
    <source>
        <dbReference type="HAMAP-Rule" id="MF_00456"/>
    </source>
</evidence>
<feature type="binding site" evidence="8">
    <location>
        <position position="166"/>
    </location>
    <ligand>
        <name>substrate</name>
    </ligand>
</feature>
<dbReference type="FunFam" id="3.40.1160.10:FF:000018">
    <property type="entry name" value="Glutamate 5-kinase"/>
    <property type="match status" value="1"/>
</dbReference>
<dbReference type="PRINTS" id="PR00474">
    <property type="entry name" value="GLU5KINASE"/>
</dbReference>
<comment type="function">
    <text evidence="8">Catalyzes the transfer of a phosphate group to glutamate to form L-glutamate 5-phosphate.</text>
</comment>
<keyword evidence="11" id="KW-1185">Reference proteome</keyword>
<dbReference type="PROSITE" id="PS00902">
    <property type="entry name" value="GLUTAMATE_5_KINASE"/>
    <property type="match status" value="1"/>
</dbReference>
<evidence type="ECO:0000256" key="1">
    <source>
        <dbReference type="ARBA" id="ARBA00022490"/>
    </source>
</evidence>
<dbReference type="InterPro" id="IPR002478">
    <property type="entry name" value="PUA"/>
</dbReference>
<dbReference type="Pfam" id="PF01472">
    <property type="entry name" value="PUA"/>
    <property type="match status" value="1"/>
</dbReference>
<evidence type="ECO:0000313" key="10">
    <source>
        <dbReference type="EMBL" id="PWR21709.1"/>
    </source>
</evidence>
<dbReference type="InterPro" id="IPR011529">
    <property type="entry name" value="Glu_5kinase"/>
</dbReference>
<feature type="binding site" evidence="8">
    <location>
        <position position="67"/>
    </location>
    <ligand>
        <name>substrate</name>
    </ligand>
</feature>
<dbReference type="UniPathway" id="UPA00098">
    <property type="reaction ID" value="UER00359"/>
</dbReference>
<keyword evidence="2 8" id="KW-0028">Amino-acid biosynthesis</keyword>
<dbReference type="PROSITE" id="PS50890">
    <property type="entry name" value="PUA"/>
    <property type="match status" value="1"/>
</dbReference>
<dbReference type="InterPro" id="IPR005715">
    <property type="entry name" value="Glu_5kinase/COase_Synthase"/>
</dbReference>
<reference evidence="11" key="1">
    <citation type="submission" date="2018-05" db="EMBL/GenBank/DDBJ databases">
        <title>Zavarzinia sp. HR-AS.</title>
        <authorList>
            <person name="Lee Y."/>
            <person name="Jeon C.O."/>
        </authorList>
    </citation>
    <scope>NUCLEOTIDE SEQUENCE [LARGE SCALE GENOMIC DNA]</scope>
    <source>
        <strain evidence="11">DSM 1231</strain>
    </source>
</reference>
<comment type="caution">
    <text evidence="10">The sequence shown here is derived from an EMBL/GenBank/DDBJ whole genome shotgun (WGS) entry which is preliminary data.</text>
</comment>
<evidence type="ECO:0000259" key="9">
    <source>
        <dbReference type="SMART" id="SM00359"/>
    </source>
</evidence>
<name>A0A317E3Z0_9PROT</name>
<dbReference type="PANTHER" id="PTHR43654">
    <property type="entry name" value="GLUTAMATE 5-KINASE"/>
    <property type="match status" value="1"/>
</dbReference>
<dbReference type="PIRSF" id="PIRSF000729">
    <property type="entry name" value="GK"/>
    <property type="match status" value="1"/>
</dbReference>
<dbReference type="AlphaFoldDB" id="A0A317E3Z0"/>
<evidence type="ECO:0000256" key="3">
    <source>
        <dbReference type="ARBA" id="ARBA00022650"/>
    </source>
</evidence>
<dbReference type="InterPro" id="IPR015947">
    <property type="entry name" value="PUA-like_sf"/>
</dbReference>
<dbReference type="SMART" id="SM00359">
    <property type="entry name" value="PUA"/>
    <property type="match status" value="1"/>
</dbReference>
<gene>
    <name evidence="8" type="primary">proB</name>
    <name evidence="10" type="ORF">DKG75_06850</name>
</gene>
<keyword evidence="4 8" id="KW-0808">Transferase</keyword>
<organism evidence="10 11">
    <name type="scientific">Zavarzinia compransoris</name>
    <dbReference type="NCBI Taxonomy" id="1264899"/>
    <lineage>
        <taxon>Bacteria</taxon>
        <taxon>Pseudomonadati</taxon>
        <taxon>Pseudomonadota</taxon>
        <taxon>Alphaproteobacteria</taxon>
        <taxon>Rhodospirillales</taxon>
        <taxon>Zavarziniaceae</taxon>
        <taxon>Zavarzinia</taxon>
    </lineage>
</organism>
<keyword evidence="3 8" id="KW-0641">Proline biosynthesis</keyword>
<dbReference type="Pfam" id="PF00696">
    <property type="entry name" value="AA_kinase"/>
    <property type="match status" value="1"/>
</dbReference>
<dbReference type="InterPro" id="IPR036393">
    <property type="entry name" value="AceGlu_kinase-like_sf"/>
</dbReference>
<dbReference type="InterPro" id="IPR001048">
    <property type="entry name" value="Asp/Glu/Uridylate_kinase"/>
</dbReference>
<evidence type="ECO:0000256" key="5">
    <source>
        <dbReference type="ARBA" id="ARBA00022741"/>
    </source>
</evidence>
<keyword evidence="5 8" id="KW-0547">Nucleotide-binding</keyword>
<keyword evidence="1 8" id="KW-0963">Cytoplasm</keyword>
<dbReference type="GO" id="GO:0005524">
    <property type="term" value="F:ATP binding"/>
    <property type="evidence" value="ECO:0007669"/>
    <property type="project" value="UniProtKB-KW"/>
</dbReference>
<dbReference type="InterPro" id="IPR036974">
    <property type="entry name" value="PUA_sf"/>
</dbReference>
<evidence type="ECO:0000313" key="11">
    <source>
        <dbReference type="Proteomes" id="UP000246077"/>
    </source>
</evidence>
<evidence type="ECO:0000256" key="4">
    <source>
        <dbReference type="ARBA" id="ARBA00022679"/>
    </source>
</evidence>
<comment type="similarity">
    <text evidence="8">Belongs to the glutamate 5-kinase family.</text>
</comment>
<keyword evidence="7 8" id="KW-0067">ATP-binding</keyword>
<feature type="binding site" evidence="8">
    <location>
        <begin position="186"/>
        <end position="187"/>
    </location>
    <ligand>
        <name>ATP</name>
        <dbReference type="ChEBI" id="CHEBI:30616"/>
    </ligand>
</feature>
<dbReference type="FunFam" id="2.30.130.10:FF:000007">
    <property type="entry name" value="Glutamate 5-kinase"/>
    <property type="match status" value="1"/>
</dbReference>
<dbReference type="Gene3D" id="2.30.130.10">
    <property type="entry name" value="PUA domain"/>
    <property type="match status" value="1"/>
</dbReference>